<name>A0A9P5PIV4_9AGAR</name>
<reference evidence="2" key="1">
    <citation type="submission" date="2020-11" db="EMBL/GenBank/DDBJ databases">
        <authorList>
            <consortium name="DOE Joint Genome Institute"/>
            <person name="Ahrendt S."/>
            <person name="Riley R."/>
            <person name="Andreopoulos W."/>
            <person name="Labutti K."/>
            <person name="Pangilinan J."/>
            <person name="Ruiz-Duenas F.J."/>
            <person name="Barrasa J.M."/>
            <person name="Sanchez-Garcia M."/>
            <person name="Camarero S."/>
            <person name="Miyauchi S."/>
            <person name="Serrano A."/>
            <person name="Linde D."/>
            <person name="Babiker R."/>
            <person name="Drula E."/>
            <person name="Ayuso-Fernandez I."/>
            <person name="Pacheco R."/>
            <person name="Padilla G."/>
            <person name="Ferreira P."/>
            <person name="Barriuso J."/>
            <person name="Kellner H."/>
            <person name="Castanera R."/>
            <person name="Alfaro M."/>
            <person name="Ramirez L."/>
            <person name="Pisabarro A.G."/>
            <person name="Kuo A."/>
            <person name="Tritt A."/>
            <person name="Lipzen A."/>
            <person name="He G."/>
            <person name="Yan M."/>
            <person name="Ng V."/>
            <person name="Cullen D."/>
            <person name="Martin F."/>
            <person name="Rosso M.-N."/>
            <person name="Henrissat B."/>
            <person name="Hibbett D."/>
            <person name="Martinez A.T."/>
            <person name="Grigoriev I.V."/>
        </authorList>
    </citation>
    <scope>NUCLEOTIDE SEQUENCE</scope>
    <source>
        <strain evidence="2">AH 40177</strain>
    </source>
</reference>
<dbReference type="Gene3D" id="3.60.130.30">
    <property type="match status" value="1"/>
</dbReference>
<keyword evidence="3" id="KW-1185">Reference proteome</keyword>
<dbReference type="Proteomes" id="UP000772434">
    <property type="component" value="Unassembled WGS sequence"/>
</dbReference>
<accession>A0A9P5PIV4</accession>
<protein>
    <submittedName>
        <fullName evidence="2">Uncharacterized protein</fullName>
    </submittedName>
</protein>
<feature type="compositionally biased region" description="Basic and acidic residues" evidence="1">
    <location>
        <begin position="39"/>
        <end position="49"/>
    </location>
</feature>
<comment type="caution">
    <text evidence="2">The sequence shown here is derived from an EMBL/GenBank/DDBJ whole genome shotgun (WGS) entry which is preliminary data.</text>
</comment>
<dbReference type="EMBL" id="JADNRY010000090">
    <property type="protein sequence ID" value="KAF9066261.1"/>
    <property type="molecule type" value="Genomic_DNA"/>
</dbReference>
<evidence type="ECO:0000313" key="3">
    <source>
        <dbReference type="Proteomes" id="UP000772434"/>
    </source>
</evidence>
<proteinExistence type="predicted"/>
<sequence length="400" mass="44252">MFLQPLTRLKSSPSLSASTPAPYVQSQRNSKRREARKRKAEEEAPDSRPLKRTLAEVLSPGTSIEVEINTSNFDAARGAHTGKRGTKKERGSTPDIRRPYTVANLLSLGFRHIKWDGSTPFPLIDGVGRIIGIPAGQPGSGYAAELDDAFEEMMQEGEGAGLGATSSEGAGARGWFPAFNCGVSMGMGNSHPVQLDPKHMKDVLERLVGSKSVRRMAMYQNVAFSLWAPRVYEVYERTTNTMWEKMPGLQNNFPGGVFGAAAFNFGGSVWTFKHRDFQNWPFGWCAITALGKFDPTRSAQLILWELKLVIDFPHASTILIPSAVITHSNTPVADGDVQTSFTQYTAGAIFRWVENGCLTEEKLEKSDPTCYRQMMRDKSTAVSRRLELYSTVDELLCKID</sequence>
<dbReference type="OrthoDB" id="3253621at2759"/>
<feature type="compositionally biased region" description="Basic residues" evidence="1">
    <location>
        <begin position="29"/>
        <end position="38"/>
    </location>
</feature>
<evidence type="ECO:0000313" key="2">
    <source>
        <dbReference type="EMBL" id="KAF9066261.1"/>
    </source>
</evidence>
<feature type="region of interest" description="Disordered" evidence="1">
    <location>
        <begin position="76"/>
        <end position="95"/>
    </location>
</feature>
<gene>
    <name evidence="2" type="ORF">BDP27DRAFT_1227826</name>
</gene>
<dbReference type="AlphaFoldDB" id="A0A9P5PIV4"/>
<feature type="compositionally biased region" description="Low complexity" evidence="1">
    <location>
        <begin position="11"/>
        <end position="22"/>
    </location>
</feature>
<organism evidence="2 3">
    <name type="scientific">Rhodocollybia butyracea</name>
    <dbReference type="NCBI Taxonomy" id="206335"/>
    <lineage>
        <taxon>Eukaryota</taxon>
        <taxon>Fungi</taxon>
        <taxon>Dikarya</taxon>
        <taxon>Basidiomycota</taxon>
        <taxon>Agaricomycotina</taxon>
        <taxon>Agaricomycetes</taxon>
        <taxon>Agaricomycetidae</taxon>
        <taxon>Agaricales</taxon>
        <taxon>Marasmiineae</taxon>
        <taxon>Omphalotaceae</taxon>
        <taxon>Rhodocollybia</taxon>
    </lineage>
</organism>
<feature type="region of interest" description="Disordered" evidence="1">
    <location>
        <begin position="1"/>
        <end position="50"/>
    </location>
</feature>
<evidence type="ECO:0000256" key="1">
    <source>
        <dbReference type="SAM" id="MobiDB-lite"/>
    </source>
</evidence>